<dbReference type="EMBL" id="GEFM01007160">
    <property type="protein sequence ID" value="JAP68636.1"/>
    <property type="molecule type" value="mRNA"/>
</dbReference>
<evidence type="ECO:0000313" key="1">
    <source>
        <dbReference type="EMBL" id="JAP68636.1"/>
    </source>
</evidence>
<sequence>LLEFGYSQHCSGWTRATIRLSVEALIVPSRTRLLKQFSCPIHEPRSTGVRRVVSIPQIRPQALQRKA</sequence>
<organism evidence="1">
    <name type="scientific">Ixodes ricinus</name>
    <name type="common">Common tick</name>
    <name type="synonym">Acarus ricinus</name>
    <dbReference type="NCBI Taxonomy" id="34613"/>
    <lineage>
        <taxon>Eukaryota</taxon>
        <taxon>Metazoa</taxon>
        <taxon>Ecdysozoa</taxon>
        <taxon>Arthropoda</taxon>
        <taxon>Chelicerata</taxon>
        <taxon>Arachnida</taxon>
        <taxon>Acari</taxon>
        <taxon>Parasitiformes</taxon>
        <taxon>Ixodida</taxon>
        <taxon>Ixodoidea</taxon>
        <taxon>Ixodidae</taxon>
        <taxon>Ixodinae</taxon>
        <taxon>Ixodes</taxon>
    </lineage>
</organism>
<protein>
    <submittedName>
        <fullName evidence="1">Uncharacterized protein</fullName>
    </submittedName>
</protein>
<dbReference type="AlphaFoldDB" id="A0A131XSI4"/>
<feature type="non-terminal residue" evidence="1">
    <location>
        <position position="1"/>
    </location>
</feature>
<proteinExistence type="evidence at transcript level"/>
<name>A0A131XSI4_IXORI</name>
<reference evidence="1" key="1">
    <citation type="submission" date="2016-02" db="EMBL/GenBank/DDBJ databases">
        <title>RNAseq analyses of the midgut from blood- or serum-fed Ixodes ricinus ticks.</title>
        <authorList>
            <person name="Perner J."/>
            <person name="Provaznik J."/>
            <person name="Schrenkova J."/>
            <person name="Urbanova V."/>
            <person name="Ribeiro J.M."/>
            <person name="Kopacek P."/>
        </authorList>
    </citation>
    <scope>NUCLEOTIDE SEQUENCE</scope>
    <source>
        <tissue evidence="1">Gut</tissue>
    </source>
</reference>
<accession>A0A131XSI4</accession>